<dbReference type="Gene3D" id="2.70.70.10">
    <property type="entry name" value="Glucose Permease (Domain IIA)"/>
    <property type="match status" value="1"/>
</dbReference>
<evidence type="ECO:0000256" key="1">
    <source>
        <dbReference type="SAM" id="SignalP"/>
    </source>
</evidence>
<feature type="signal peptide" evidence="1">
    <location>
        <begin position="1"/>
        <end position="27"/>
    </location>
</feature>
<dbReference type="CDD" id="cd12797">
    <property type="entry name" value="M23_peptidase"/>
    <property type="match status" value="1"/>
</dbReference>
<dbReference type="AlphaFoldDB" id="A0A7H0JWZ1"/>
<dbReference type="Proteomes" id="UP000516235">
    <property type="component" value="Chromosome"/>
</dbReference>
<evidence type="ECO:0000313" key="6">
    <source>
        <dbReference type="Proteomes" id="UP000642876"/>
    </source>
</evidence>
<dbReference type="PANTHER" id="PTHR21666:SF270">
    <property type="entry name" value="MUREIN HYDROLASE ACTIVATOR ENVC"/>
    <property type="match status" value="1"/>
</dbReference>
<keyword evidence="1" id="KW-0732">Signal</keyword>
<gene>
    <name evidence="3" type="ORF">H7348_01645</name>
    <name evidence="4" type="ORF">IAU68_07555</name>
</gene>
<evidence type="ECO:0000259" key="2">
    <source>
        <dbReference type="Pfam" id="PF01551"/>
    </source>
</evidence>
<dbReference type="RefSeq" id="WP_171192701.1">
    <property type="nucleotide sequence ID" value="NZ_CP061032.1"/>
</dbReference>
<evidence type="ECO:0000313" key="5">
    <source>
        <dbReference type="Proteomes" id="UP000516235"/>
    </source>
</evidence>
<evidence type="ECO:0000313" key="4">
    <source>
        <dbReference type="EMBL" id="QNP89557.1"/>
    </source>
</evidence>
<dbReference type="EMBL" id="JACMYE010000001">
    <property type="protein sequence ID" value="MBC3178023.1"/>
    <property type="molecule type" value="Genomic_DNA"/>
</dbReference>
<dbReference type="Pfam" id="PF01551">
    <property type="entry name" value="Peptidase_M23"/>
    <property type="match status" value="1"/>
</dbReference>
<dbReference type="PANTHER" id="PTHR21666">
    <property type="entry name" value="PEPTIDASE-RELATED"/>
    <property type="match status" value="1"/>
</dbReference>
<dbReference type="InterPro" id="IPR050570">
    <property type="entry name" value="Cell_wall_metabolism_enzyme"/>
</dbReference>
<dbReference type="InterPro" id="IPR016047">
    <property type="entry name" value="M23ase_b-sheet_dom"/>
</dbReference>
<proteinExistence type="predicted"/>
<dbReference type="KEGG" id="cluj:IAU68_07555"/>
<evidence type="ECO:0000313" key="3">
    <source>
        <dbReference type="EMBL" id="MBC3178023.1"/>
    </source>
</evidence>
<organism evidence="4 5">
    <name type="scientific">Corynebacterium lujinxingii</name>
    <dbReference type="NCBI Taxonomy" id="2763010"/>
    <lineage>
        <taxon>Bacteria</taxon>
        <taxon>Bacillati</taxon>
        <taxon>Actinomycetota</taxon>
        <taxon>Actinomycetes</taxon>
        <taxon>Mycobacteriales</taxon>
        <taxon>Corynebacteriaceae</taxon>
        <taxon>Corynebacterium</taxon>
    </lineage>
</organism>
<dbReference type="EMBL" id="CP061032">
    <property type="protein sequence ID" value="QNP89557.1"/>
    <property type="molecule type" value="Genomic_DNA"/>
</dbReference>
<keyword evidence="6" id="KW-1185">Reference proteome</keyword>
<feature type="chain" id="PRO_5028915858" evidence="1">
    <location>
        <begin position="28"/>
        <end position="173"/>
    </location>
</feature>
<reference evidence="5 6" key="1">
    <citation type="submission" date="2020-08" db="EMBL/GenBank/DDBJ databases">
        <title>novel species in genus Corynebacterium.</title>
        <authorList>
            <person name="Zhang G."/>
        </authorList>
    </citation>
    <scope>NUCLEOTIDE SEQUENCE [LARGE SCALE GENOMIC DNA]</scope>
    <source>
        <strain evidence="4">Zg-917</strain>
        <strain evidence="5 6">zg-917</strain>
    </source>
</reference>
<name>A0A7H0JWZ1_9CORY</name>
<dbReference type="Proteomes" id="UP000642876">
    <property type="component" value="Unassembled WGS sequence"/>
</dbReference>
<dbReference type="SUPFAM" id="SSF51261">
    <property type="entry name" value="Duplicated hybrid motif"/>
    <property type="match status" value="1"/>
</dbReference>
<accession>A0A7H0JWZ1</accession>
<dbReference type="GO" id="GO:0004222">
    <property type="term" value="F:metalloendopeptidase activity"/>
    <property type="evidence" value="ECO:0007669"/>
    <property type="project" value="TreeGrafter"/>
</dbReference>
<protein>
    <submittedName>
        <fullName evidence="4">M23 family metallopeptidase</fullName>
    </submittedName>
</protein>
<sequence length="173" mass="18310">MRLTTTPRPALAILTTLILCAPRPAWAWVDPAAGTPHPQEVARPASIPEQNWKPGHRGVDLPLRIGAPVVAAGDGVIAFAGSVAGAPVVTVEHAGGIRTTYQPVRTNLPVGTSVREGETIGVLARSSTRFAGEHDGLHWGALTGPDKYIDPLTLLEPPRIRLKPVDAPGRRRS</sequence>
<dbReference type="InterPro" id="IPR011055">
    <property type="entry name" value="Dup_hybrid_motif"/>
</dbReference>
<feature type="domain" description="M23ase beta-sheet core" evidence="2">
    <location>
        <begin position="55"/>
        <end position="142"/>
    </location>
</feature>